<keyword evidence="1" id="KW-0472">Membrane</keyword>
<proteinExistence type="predicted"/>
<keyword evidence="1" id="KW-0812">Transmembrane</keyword>
<name>A0A9X0CWT5_9CNID</name>
<dbReference type="AlphaFoldDB" id="A0A9X0CWT5"/>
<keyword evidence="3" id="KW-1185">Reference proteome</keyword>
<comment type="caution">
    <text evidence="2">The sequence shown here is derived from an EMBL/GenBank/DDBJ whole genome shotgun (WGS) entry which is preliminary data.</text>
</comment>
<sequence length="76" mass="8586">MFGVVAIPMILGPPVAGWLYEASGSYHQAFFVCGGVAIISSLLVFIVSRLDRNQRRLYSFKKRSSNTSRPKRHLRM</sequence>
<feature type="transmembrane region" description="Helical" evidence="1">
    <location>
        <begin position="27"/>
        <end position="47"/>
    </location>
</feature>
<dbReference type="Gene3D" id="1.20.1250.20">
    <property type="entry name" value="MFS general substrate transporter like domains"/>
    <property type="match status" value="1"/>
</dbReference>
<evidence type="ECO:0000256" key="1">
    <source>
        <dbReference type="SAM" id="Phobius"/>
    </source>
</evidence>
<organism evidence="2 3">
    <name type="scientific">Desmophyllum pertusum</name>
    <dbReference type="NCBI Taxonomy" id="174260"/>
    <lineage>
        <taxon>Eukaryota</taxon>
        <taxon>Metazoa</taxon>
        <taxon>Cnidaria</taxon>
        <taxon>Anthozoa</taxon>
        <taxon>Hexacorallia</taxon>
        <taxon>Scleractinia</taxon>
        <taxon>Caryophylliina</taxon>
        <taxon>Caryophylliidae</taxon>
        <taxon>Desmophyllum</taxon>
    </lineage>
</organism>
<protein>
    <recommendedName>
        <fullName evidence="4">Major facilitator superfamily (MFS) profile domain-containing protein</fullName>
    </recommendedName>
</protein>
<accession>A0A9X0CWT5</accession>
<dbReference type="InterPro" id="IPR036259">
    <property type="entry name" value="MFS_trans_sf"/>
</dbReference>
<gene>
    <name evidence="2" type="ORF">OS493_022996</name>
</gene>
<reference evidence="2" key="1">
    <citation type="submission" date="2023-01" db="EMBL/GenBank/DDBJ databases">
        <title>Genome assembly of the deep-sea coral Lophelia pertusa.</title>
        <authorList>
            <person name="Herrera S."/>
            <person name="Cordes E."/>
        </authorList>
    </citation>
    <scope>NUCLEOTIDE SEQUENCE</scope>
    <source>
        <strain evidence="2">USNM1676648</strain>
        <tissue evidence="2">Polyp</tissue>
    </source>
</reference>
<evidence type="ECO:0008006" key="4">
    <source>
        <dbReference type="Google" id="ProtNLM"/>
    </source>
</evidence>
<dbReference type="OrthoDB" id="6499973at2759"/>
<dbReference type="EMBL" id="MU826366">
    <property type="protein sequence ID" value="KAJ7378461.1"/>
    <property type="molecule type" value="Genomic_DNA"/>
</dbReference>
<keyword evidence="1" id="KW-1133">Transmembrane helix</keyword>
<dbReference type="SUPFAM" id="SSF103473">
    <property type="entry name" value="MFS general substrate transporter"/>
    <property type="match status" value="1"/>
</dbReference>
<evidence type="ECO:0000313" key="2">
    <source>
        <dbReference type="EMBL" id="KAJ7378461.1"/>
    </source>
</evidence>
<dbReference type="Proteomes" id="UP001163046">
    <property type="component" value="Unassembled WGS sequence"/>
</dbReference>
<evidence type="ECO:0000313" key="3">
    <source>
        <dbReference type="Proteomes" id="UP001163046"/>
    </source>
</evidence>